<protein>
    <recommendedName>
        <fullName evidence="1">C2H2-type domain-containing protein</fullName>
    </recommendedName>
</protein>
<evidence type="ECO:0000259" key="1">
    <source>
        <dbReference type="PROSITE" id="PS00028"/>
    </source>
</evidence>
<gene>
    <name evidence="2" type="ORF">TNIN_78721</name>
</gene>
<evidence type="ECO:0000313" key="3">
    <source>
        <dbReference type="Proteomes" id="UP000886998"/>
    </source>
</evidence>
<name>A0A8X6X6B6_9ARAC</name>
<evidence type="ECO:0000313" key="2">
    <source>
        <dbReference type="EMBL" id="GFY46971.1"/>
    </source>
</evidence>
<dbReference type="PROSITE" id="PS00028">
    <property type="entry name" value="ZINC_FINGER_C2H2_1"/>
    <property type="match status" value="1"/>
</dbReference>
<proteinExistence type="predicted"/>
<organism evidence="2 3">
    <name type="scientific">Trichonephila inaurata madagascariensis</name>
    <dbReference type="NCBI Taxonomy" id="2747483"/>
    <lineage>
        <taxon>Eukaryota</taxon>
        <taxon>Metazoa</taxon>
        <taxon>Ecdysozoa</taxon>
        <taxon>Arthropoda</taxon>
        <taxon>Chelicerata</taxon>
        <taxon>Arachnida</taxon>
        <taxon>Araneae</taxon>
        <taxon>Araneomorphae</taxon>
        <taxon>Entelegynae</taxon>
        <taxon>Araneoidea</taxon>
        <taxon>Nephilidae</taxon>
        <taxon>Trichonephila</taxon>
        <taxon>Trichonephila inaurata</taxon>
    </lineage>
</organism>
<feature type="domain" description="C2H2-type" evidence="1">
    <location>
        <begin position="12"/>
        <end position="33"/>
    </location>
</feature>
<reference evidence="2" key="1">
    <citation type="submission" date="2020-08" db="EMBL/GenBank/DDBJ databases">
        <title>Multicomponent nature underlies the extraordinary mechanical properties of spider dragline silk.</title>
        <authorList>
            <person name="Kono N."/>
            <person name="Nakamura H."/>
            <person name="Mori M."/>
            <person name="Yoshida Y."/>
            <person name="Ohtoshi R."/>
            <person name="Malay A.D."/>
            <person name="Moran D.A.P."/>
            <person name="Tomita M."/>
            <person name="Numata K."/>
            <person name="Arakawa K."/>
        </authorList>
    </citation>
    <scope>NUCLEOTIDE SEQUENCE</scope>
</reference>
<comment type="caution">
    <text evidence="2">The sequence shown here is derived from an EMBL/GenBank/DDBJ whole genome shotgun (WGS) entry which is preliminary data.</text>
</comment>
<dbReference type="InterPro" id="IPR013087">
    <property type="entry name" value="Znf_C2H2_type"/>
</dbReference>
<dbReference type="AlphaFoldDB" id="A0A8X6X6B6"/>
<accession>A0A8X6X6B6</accession>
<dbReference type="EMBL" id="BMAV01005690">
    <property type="protein sequence ID" value="GFY46971.1"/>
    <property type="molecule type" value="Genomic_DNA"/>
</dbReference>
<dbReference type="OrthoDB" id="6347039at2759"/>
<dbReference type="Proteomes" id="UP000886998">
    <property type="component" value="Unassembled WGS sequence"/>
</dbReference>
<sequence length="355" mass="39972">MAIHDENVNDPCPVCRKLWPSEHDLIRHLDVMHNEYFEANFEALNEMRIKEMQNMSLPYGKLCCDPELFDDNEVNHPVSLNDCSPPTDIKNKETQQMPGGINSSFFSETFTPSKRSESVRKHVSTASLDQDLGIASNNSRNAPSTSFHQMPSYLPHTSNVIMNAGLKDAADDILKESITQRTCFTILKKTTIIKKMVNTQLPSINQFQKDCVISAATAQPPKVIGKNLNCFQKLNTPKDIDIVVPVNHRTVNFNSKCLKESHVKDSSTPNLTTPYVVALEKLNLTPPESEPKKIKSAANTTTIKEKKEFDAIIKSSIEEILKEDGIQDKKEQIKRENILRKMFTKMGGEGRNEIG</sequence>
<keyword evidence="3" id="KW-1185">Reference proteome</keyword>